<dbReference type="GO" id="GO:0070988">
    <property type="term" value="P:demethylation"/>
    <property type="evidence" value="ECO:0007669"/>
    <property type="project" value="InterPro"/>
</dbReference>
<dbReference type="InterPro" id="IPR032857">
    <property type="entry name" value="ALKBH4"/>
</dbReference>
<dbReference type="PANTHER" id="PTHR12463">
    <property type="entry name" value="OXYGENASE-RELATED"/>
    <property type="match status" value="1"/>
</dbReference>
<evidence type="ECO:0000313" key="3">
    <source>
        <dbReference type="Proteomes" id="UP001230188"/>
    </source>
</evidence>
<evidence type="ECO:0000259" key="1">
    <source>
        <dbReference type="PROSITE" id="PS51471"/>
    </source>
</evidence>
<comment type="caution">
    <text evidence="2">The sequence shown here is derived from an EMBL/GenBank/DDBJ whole genome shotgun (WGS) entry which is preliminary data.</text>
</comment>
<dbReference type="GO" id="GO:0032451">
    <property type="term" value="F:demethylase activity"/>
    <property type="evidence" value="ECO:0007669"/>
    <property type="project" value="TreeGrafter"/>
</dbReference>
<gene>
    <name evidence="2" type="ORF">CTAYLR_004230</name>
</gene>
<evidence type="ECO:0000313" key="2">
    <source>
        <dbReference type="EMBL" id="KAJ8602346.1"/>
    </source>
</evidence>
<dbReference type="PROSITE" id="PS51471">
    <property type="entry name" value="FE2OG_OXY"/>
    <property type="match status" value="1"/>
</dbReference>
<proteinExistence type="predicted"/>
<accession>A0AAD7UCA9</accession>
<dbReference type="InterPro" id="IPR027450">
    <property type="entry name" value="AlkB-like"/>
</dbReference>
<dbReference type="SUPFAM" id="SSF51197">
    <property type="entry name" value="Clavaminate synthase-like"/>
    <property type="match status" value="1"/>
</dbReference>
<reference evidence="2" key="1">
    <citation type="submission" date="2023-01" db="EMBL/GenBank/DDBJ databases">
        <title>Metagenome sequencing of chrysophaentin producing Chrysophaeum taylorii.</title>
        <authorList>
            <person name="Davison J."/>
            <person name="Bewley C."/>
        </authorList>
    </citation>
    <scope>NUCLEOTIDE SEQUENCE</scope>
    <source>
        <strain evidence="2">NIES-1699</strain>
    </source>
</reference>
<dbReference type="PANTHER" id="PTHR12463:SF1">
    <property type="entry name" value="2-OXOGLUTARATE AND FE-DEPENDENT OXYGENASE FAMILY PROTEIN"/>
    <property type="match status" value="1"/>
</dbReference>
<dbReference type="GO" id="GO:0016491">
    <property type="term" value="F:oxidoreductase activity"/>
    <property type="evidence" value="ECO:0007669"/>
    <property type="project" value="TreeGrafter"/>
</dbReference>
<dbReference type="Proteomes" id="UP001230188">
    <property type="component" value="Unassembled WGS sequence"/>
</dbReference>
<protein>
    <recommendedName>
        <fullName evidence="1">Fe2OG dioxygenase domain-containing protein</fullName>
    </recommendedName>
</protein>
<keyword evidence="3" id="KW-1185">Reference proteome</keyword>
<dbReference type="AlphaFoldDB" id="A0AAD7UCA9"/>
<feature type="domain" description="Fe2OG dioxygenase" evidence="1">
    <location>
        <begin position="89"/>
        <end position="196"/>
    </location>
</feature>
<name>A0AAD7UCA9_9STRA</name>
<dbReference type="InterPro" id="IPR037151">
    <property type="entry name" value="AlkB-like_sf"/>
</dbReference>
<dbReference type="EMBL" id="JAQMWT010000381">
    <property type="protein sequence ID" value="KAJ8602346.1"/>
    <property type="molecule type" value="Genomic_DNA"/>
</dbReference>
<feature type="non-terminal residue" evidence="2">
    <location>
        <position position="1"/>
    </location>
</feature>
<dbReference type="Pfam" id="PF13532">
    <property type="entry name" value="2OG-FeII_Oxy_2"/>
    <property type="match status" value="1"/>
</dbReference>
<dbReference type="Gene3D" id="2.60.120.590">
    <property type="entry name" value="Alpha-ketoglutarate-dependent dioxygenase AlkB-like"/>
    <property type="match status" value="1"/>
</dbReference>
<dbReference type="InterPro" id="IPR005123">
    <property type="entry name" value="Oxoglu/Fe-dep_dioxygenase_dom"/>
</dbReference>
<organism evidence="2 3">
    <name type="scientific">Chrysophaeum taylorii</name>
    <dbReference type="NCBI Taxonomy" id="2483200"/>
    <lineage>
        <taxon>Eukaryota</taxon>
        <taxon>Sar</taxon>
        <taxon>Stramenopiles</taxon>
        <taxon>Ochrophyta</taxon>
        <taxon>Pelagophyceae</taxon>
        <taxon>Pelagomonadales</taxon>
        <taxon>Pelagomonadaceae</taxon>
        <taxon>Chrysophaeum</taxon>
    </lineage>
</organism>
<sequence>AAVREVPEELIAAGFSIRNDFVTRDEEALLLREIDSRPWDKTLSRRTQHYGWRFDYRTKSCVPAEAPIPAAFGAVLKRPLPEIPWQGLGRAQCTVNEYEPGQGIAPHVDTHGAFDDGIVALSLGSGTALRVKPFPAGPNDATHCLWLERRSLVTYVGAARYAFTHGIVSRKGDLVDGIWRRRERRTASHAAPRRRRRRL</sequence>